<protein>
    <submittedName>
        <fullName evidence="2">Uncharacterized protein</fullName>
    </submittedName>
</protein>
<accession>A0AAW9D5L9</accession>
<organism evidence="2 3">
    <name type="scientific">Burkholderia thailandensis</name>
    <dbReference type="NCBI Taxonomy" id="57975"/>
    <lineage>
        <taxon>Bacteria</taxon>
        <taxon>Pseudomonadati</taxon>
        <taxon>Pseudomonadota</taxon>
        <taxon>Betaproteobacteria</taxon>
        <taxon>Burkholderiales</taxon>
        <taxon>Burkholderiaceae</taxon>
        <taxon>Burkholderia</taxon>
        <taxon>pseudomallei group</taxon>
    </lineage>
</organism>
<name>A0AAW9D5L9_BURTH</name>
<evidence type="ECO:0000313" key="3">
    <source>
        <dbReference type="Proteomes" id="UP001272137"/>
    </source>
</evidence>
<dbReference type="Proteomes" id="UP001272137">
    <property type="component" value="Unassembled WGS sequence"/>
</dbReference>
<evidence type="ECO:0000256" key="1">
    <source>
        <dbReference type="SAM" id="MobiDB-lite"/>
    </source>
</evidence>
<evidence type="ECO:0000313" key="2">
    <source>
        <dbReference type="EMBL" id="MDW9257261.1"/>
    </source>
</evidence>
<gene>
    <name evidence="2" type="ORF">C7S16_1219</name>
</gene>
<proteinExistence type="predicted"/>
<dbReference type="EMBL" id="QXCT01000002">
    <property type="protein sequence ID" value="MDW9257261.1"/>
    <property type="molecule type" value="Genomic_DNA"/>
</dbReference>
<comment type="caution">
    <text evidence="2">The sequence shown here is derived from an EMBL/GenBank/DDBJ whole genome shotgun (WGS) entry which is preliminary data.</text>
</comment>
<reference evidence="2" key="1">
    <citation type="submission" date="2018-08" db="EMBL/GenBank/DDBJ databases">
        <title>Identification of Burkholderia cepacia strains that express a Burkholderia pseudomallei-like capsular polysaccharide.</title>
        <authorList>
            <person name="Burtnick M.N."/>
            <person name="Vongsouvath M."/>
            <person name="Newton P."/>
            <person name="Wuthiekanun V."/>
            <person name="Limmathurotsakul D."/>
            <person name="Brett P.J."/>
            <person name="Chantratita N."/>
            <person name="Dance D.A."/>
        </authorList>
    </citation>
    <scope>NUCLEOTIDE SEQUENCE</scope>
    <source>
        <strain evidence="2">SBXCC001</strain>
    </source>
</reference>
<dbReference type="AlphaFoldDB" id="A0AAW9D5L9"/>
<feature type="region of interest" description="Disordered" evidence="1">
    <location>
        <begin position="70"/>
        <end position="111"/>
    </location>
</feature>
<sequence>MSDGCARRRHGGRSAHIIKQLAACARKSGARDGAIVGRKDDGQFGRTSARMAACRVRIRFVDCFGAAAPDGPGRARERAAPSGARRAVRRGPSRTGNAREAGAGAVRRRCRRRRRAALPRATRNRGAASIIRALSVPVACAPGNAGRRAPPRRFN</sequence>